<feature type="region of interest" description="Disordered" evidence="1">
    <location>
        <begin position="93"/>
        <end position="123"/>
    </location>
</feature>
<dbReference type="KEGG" id="mcha:111022741"/>
<feature type="compositionally biased region" description="Basic and acidic residues" evidence="1">
    <location>
        <begin position="8"/>
        <end position="26"/>
    </location>
</feature>
<gene>
    <name evidence="3" type="primary">LOC111022741</name>
</gene>
<dbReference type="GeneID" id="111022741"/>
<organism evidence="2 3">
    <name type="scientific">Momordica charantia</name>
    <name type="common">Bitter gourd</name>
    <name type="synonym">Balsam pear</name>
    <dbReference type="NCBI Taxonomy" id="3673"/>
    <lineage>
        <taxon>Eukaryota</taxon>
        <taxon>Viridiplantae</taxon>
        <taxon>Streptophyta</taxon>
        <taxon>Embryophyta</taxon>
        <taxon>Tracheophyta</taxon>
        <taxon>Spermatophyta</taxon>
        <taxon>Magnoliopsida</taxon>
        <taxon>eudicotyledons</taxon>
        <taxon>Gunneridae</taxon>
        <taxon>Pentapetalae</taxon>
        <taxon>rosids</taxon>
        <taxon>fabids</taxon>
        <taxon>Cucurbitales</taxon>
        <taxon>Cucurbitaceae</taxon>
        <taxon>Momordiceae</taxon>
        <taxon>Momordica</taxon>
    </lineage>
</organism>
<dbReference type="InterPro" id="IPR021410">
    <property type="entry name" value="FAF"/>
</dbReference>
<protein>
    <submittedName>
        <fullName evidence="3">Protein FANTASTIC FOUR 2</fullName>
    </submittedName>
</protein>
<proteinExistence type="predicted"/>
<feature type="region of interest" description="Disordered" evidence="1">
    <location>
        <begin position="1"/>
        <end position="38"/>
    </location>
</feature>
<dbReference type="RefSeq" id="XP_022155662.1">
    <property type="nucleotide sequence ID" value="XM_022299970.1"/>
</dbReference>
<name>A0A6J1DPY7_MOMCH</name>
<dbReference type="OrthoDB" id="1916983at2759"/>
<evidence type="ECO:0000313" key="3">
    <source>
        <dbReference type="RefSeq" id="XP_022155662.1"/>
    </source>
</evidence>
<reference evidence="3" key="1">
    <citation type="submission" date="2025-08" db="UniProtKB">
        <authorList>
            <consortium name="RefSeq"/>
        </authorList>
    </citation>
    <scope>IDENTIFICATION</scope>
</reference>
<evidence type="ECO:0000256" key="1">
    <source>
        <dbReference type="SAM" id="MobiDB-lite"/>
    </source>
</evidence>
<dbReference type="AlphaFoldDB" id="A0A6J1DPY7"/>
<keyword evidence="2" id="KW-1185">Reference proteome</keyword>
<accession>A0A6J1DPY7</accession>
<sequence length="123" mass="13202">MANWNKNVHKEGEEVEENWNRNRGEDCNGNGSGNEEEKAYVHGGCGWSRTTTRLSKKSLEMCTEGLGSESGSDMGDDMCLEVDDDFASAHTAVRSKGKRRIRDAASATTFPPPLTSGSGSGSA</sequence>
<dbReference type="Proteomes" id="UP000504603">
    <property type="component" value="Unplaced"/>
</dbReference>
<feature type="non-terminal residue" evidence="3">
    <location>
        <position position="123"/>
    </location>
</feature>
<dbReference type="PANTHER" id="PTHR33155:SF8">
    <property type="entry name" value="PROTEIN FANTASTIC FOUR 1"/>
    <property type="match status" value="1"/>
</dbReference>
<dbReference type="PANTHER" id="PTHR33155">
    <property type="entry name" value="FANTASTIC FOUR-LIKE PROTEIN (DUF3049)"/>
    <property type="match status" value="1"/>
</dbReference>
<evidence type="ECO:0000313" key="2">
    <source>
        <dbReference type="Proteomes" id="UP000504603"/>
    </source>
</evidence>